<dbReference type="InterPro" id="IPR036514">
    <property type="entry name" value="SGNH_hydro_sf"/>
</dbReference>
<feature type="domain" description="SGNH hydrolase-type esterase" evidence="2">
    <location>
        <begin position="111"/>
        <end position="243"/>
    </location>
</feature>
<dbReference type="InterPro" id="IPR013830">
    <property type="entry name" value="SGNH_hydro"/>
</dbReference>
<dbReference type="Pfam" id="PF13472">
    <property type="entry name" value="Lipase_GDSL_2"/>
    <property type="match status" value="1"/>
</dbReference>
<proteinExistence type="inferred from homology"/>
<organism evidence="3">
    <name type="scientific">Anopheles sinensis</name>
    <name type="common">Mosquito</name>
    <dbReference type="NCBI Taxonomy" id="74873"/>
    <lineage>
        <taxon>Eukaryota</taxon>
        <taxon>Metazoa</taxon>
        <taxon>Ecdysozoa</taxon>
        <taxon>Arthropoda</taxon>
        <taxon>Hexapoda</taxon>
        <taxon>Insecta</taxon>
        <taxon>Pterygota</taxon>
        <taxon>Neoptera</taxon>
        <taxon>Endopterygota</taxon>
        <taxon>Diptera</taxon>
        <taxon>Nematocera</taxon>
        <taxon>Culicoidea</taxon>
        <taxon>Culicidae</taxon>
        <taxon>Anophelinae</taxon>
        <taxon>Anopheles</taxon>
    </lineage>
</organism>
<evidence type="ECO:0000313" key="5">
    <source>
        <dbReference type="Proteomes" id="UP000030765"/>
    </source>
</evidence>
<comment type="similarity">
    <text evidence="1">Belongs to the 'GDSL' lipolytic enzyme family. Platelet-activating factor acetylhydrolase IB beta/gamma subunits subfamily.</text>
</comment>
<protein>
    <submittedName>
        <fullName evidence="3">AGAP000939-PA-like protein</fullName>
    </submittedName>
    <submittedName>
        <fullName evidence="4">SGNH_hydro domain-containing protein</fullName>
    </submittedName>
</protein>
<dbReference type="OMA" id="AWNQYFA"/>
<accession>A0A084VIR5</accession>
<dbReference type="SUPFAM" id="SSF52266">
    <property type="entry name" value="SGNH hydrolase"/>
    <property type="match status" value="1"/>
</dbReference>
<reference evidence="3 5" key="1">
    <citation type="journal article" date="2014" name="BMC Genomics">
        <title>Genome sequence of Anopheles sinensis provides insight into genetics basis of mosquito competence for malaria parasites.</title>
        <authorList>
            <person name="Zhou D."/>
            <person name="Zhang D."/>
            <person name="Ding G."/>
            <person name="Shi L."/>
            <person name="Hou Q."/>
            <person name="Ye Y."/>
            <person name="Xu Y."/>
            <person name="Zhou H."/>
            <person name="Xiong C."/>
            <person name="Li S."/>
            <person name="Yu J."/>
            <person name="Hong S."/>
            <person name="Yu X."/>
            <person name="Zou P."/>
            <person name="Chen C."/>
            <person name="Chang X."/>
            <person name="Wang W."/>
            <person name="Lv Y."/>
            <person name="Sun Y."/>
            <person name="Ma L."/>
            <person name="Shen B."/>
            <person name="Zhu C."/>
        </authorList>
    </citation>
    <scope>NUCLEOTIDE SEQUENCE [LARGE SCALE GENOMIC DNA]</scope>
</reference>
<gene>
    <name evidence="3" type="ORF">ZHAS_00005174</name>
</gene>
<dbReference type="STRING" id="74873.A0A084VIR5"/>
<dbReference type="PANTHER" id="PTHR11852">
    <property type="entry name" value="PLATELET-ACTIVATING FACTOR ACETYLHYDROLASE"/>
    <property type="match status" value="1"/>
</dbReference>
<sequence length="272" mass="30919">MSVTTVPAICKDLDGDDRWLSIVSSNVSLFSEHDQLLDLQPSTSVNPMPAITGNHIIDILNIFTFLTFQHKRFVAECKEKDPDVMFIGDCILESLQFTDYWNQHFVPMHCLNFSIRTDRTQNILWRLQNGELENVRPKAVVLHAGTNNIGDTAEEVVEGILELVRTIRQKLPDVYIILPTLLPRGQQPNSLRDKNDQVNRLLREHCVGINKVQIVAIDGGLIQSDGTISHHDMFDYLNLTNVGCKKVFEPVCDLLHQILTENEKEHDLTPSE</sequence>
<dbReference type="EnsemblMetazoa" id="ASIC005174-RA">
    <property type="protein sequence ID" value="ASIC005174-PA"/>
    <property type="gene ID" value="ASIC005174"/>
</dbReference>
<dbReference type="CDD" id="cd01820">
    <property type="entry name" value="PAF_acetylesterase_like"/>
    <property type="match status" value="1"/>
</dbReference>
<dbReference type="EMBL" id="ATLV01013382">
    <property type="status" value="NOT_ANNOTATED_CDS"/>
    <property type="molecule type" value="Genomic_DNA"/>
</dbReference>
<dbReference type="OrthoDB" id="505607at2759"/>
<evidence type="ECO:0000313" key="3">
    <source>
        <dbReference type="EMBL" id="KFB37859.1"/>
    </source>
</evidence>
<evidence type="ECO:0000313" key="4">
    <source>
        <dbReference type="EnsemblMetazoa" id="ASIC005174-PA"/>
    </source>
</evidence>
<dbReference type="Proteomes" id="UP000030765">
    <property type="component" value="Unassembled WGS sequence"/>
</dbReference>
<evidence type="ECO:0000259" key="2">
    <source>
        <dbReference type="Pfam" id="PF13472"/>
    </source>
</evidence>
<dbReference type="VEuPathDB" id="VectorBase:ASIS011865"/>
<dbReference type="EMBL" id="KE524855">
    <property type="protein sequence ID" value="KFB37859.1"/>
    <property type="molecule type" value="Genomic_DNA"/>
</dbReference>
<dbReference type="VEuPathDB" id="VectorBase:ASIC005174"/>
<name>A0A084VIR5_ANOSI</name>
<dbReference type="Gene3D" id="3.40.50.1110">
    <property type="entry name" value="SGNH hydrolase"/>
    <property type="match status" value="1"/>
</dbReference>
<dbReference type="AlphaFoldDB" id="A0A084VIR5"/>
<dbReference type="PANTHER" id="PTHR11852:SF0">
    <property type="entry name" value="PLATELET-ACTIVATING FACTOR ACETYLHYDROLASE IB SUBUNIT BETA HOMOLOG"/>
    <property type="match status" value="1"/>
</dbReference>
<keyword evidence="5" id="KW-1185">Reference proteome</keyword>
<reference evidence="4" key="2">
    <citation type="submission" date="2020-05" db="UniProtKB">
        <authorList>
            <consortium name="EnsemblMetazoa"/>
        </authorList>
    </citation>
    <scope>IDENTIFICATION</scope>
</reference>
<evidence type="ECO:0000256" key="1">
    <source>
        <dbReference type="ARBA" id="ARBA00038184"/>
    </source>
</evidence>